<proteinExistence type="predicted"/>
<keyword evidence="2" id="KW-1185">Reference proteome</keyword>
<dbReference type="AlphaFoldDB" id="A0A8T3BV47"/>
<reference evidence="1" key="1">
    <citation type="journal article" date="2022" name="Front. Genet.">
        <title>Chromosome-Scale Assembly of the Dendrobium nobile Genome Provides Insights Into the Molecular Mechanism of the Biosynthesis of the Medicinal Active Ingredient of Dendrobium.</title>
        <authorList>
            <person name="Xu Q."/>
            <person name="Niu S.-C."/>
            <person name="Li K.-L."/>
            <person name="Zheng P.-J."/>
            <person name="Zhang X.-J."/>
            <person name="Jia Y."/>
            <person name="Liu Y."/>
            <person name="Niu Y.-X."/>
            <person name="Yu L.-H."/>
            <person name="Chen D.-F."/>
            <person name="Zhang G.-Q."/>
        </authorList>
    </citation>
    <scope>NUCLEOTIDE SEQUENCE</scope>
    <source>
        <tissue evidence="1">Leaf</tissue>
    </source>
</reference>
<sequence>MVNLVNSVKVWSNLAYLGQILRFFQIRPINISSNLQRYPMPYLEHSSIMDGSNSMGFDQDNLEFLSKSLVPSPFF</sequence>
<dbReference type="EMBL" id="JAGYWB010000006">
    <property type="protein sequence ID" value="KAI0519557.1"/>
    <property type="molecule type" value="Genomic_DNA"/>
</dbReference>
<organism evidence="1 2">
    <name type="scientific">Dendrobium nobile</name>
    <name type="common">Orchid</name>
    <dbReference type="NCBI Taxonomy" id="94219"/>
    <lineage>
        <taxon>Eukaryota</taxon>
        <taxon>Viridiplantae</taxon>
        <taxon>Streptophyta</taxon>
        <taxon>Embryophyta</taxon>
        <taxon>Tracheophyta</taxon>
        <taxon>Spermatophyta</taxon>
        <taxon>Magnoliopsida</taxon>
        <taxon>Liliopsida</taxon>
        <taxon>Asparagales</taxon>
        <taxon>Orchidaceae</taxon>
        <taxon>Epidendroideae</taxon>
        <taxon>Malaxideae</taxon>
        <taxon>Dendrobiinae</taxon>
        <taxon>Dendrobium</taxon>
    </lineage>
</organism>
<comment type="caution">
    <text evidence="1">The sequence shown here is derived from an EMBL/GenBank/DDBJ whole genome shotgun (WGS) entry which is preliminary data.</text>
</comment>
<gene>
    <name evidence="1" type="ORF">KFK09_007007</name>
</gene>
<name>A0A8T3BV47_DENNO</name>
<evidence type="ECO:0000313" key="2">
    <source>
        <dbReference type="Proteomes" id="UP000829196"/>
    </source>
</evidence>
<protein>
    <submittedName>
        <fullName evidence="1">Uncharacterized protein</fullName>
    </submittedName>
</protein>
<accession>A0A8T3BV47</accession>
<evidence type="ECO:0000313" key="1">
    <source>
        <dbReference type="EMBL" id="KAI0519557.1"/>
    </source>
</evidence>
<dbReference type="Proteomes" id="UP000829196">
    <property type="component" value="Unassembled WGS sequence"/>
</dbReference>